<sequence>LMKTGRPEYYIPSRMTVSRDVKCIFKKTPKYLLKRYTIQDHKGALSFVTDMWTSPNHKAYMGNTVTFEHNGSLITLVLDVIEVAKVIRL</sequence>
<dbReference type="EMBL" id="KN882079">
    <property type="protein sequence ID" value="KIY44609.1"/>
    <property type="molecule type" value="Genomic_DNA"/>
</dbReference>
<evidence type="ECO:0008006" key="3">
    <source>
        <dbReference type="Google" id="ProtNLM"/>
    </source>
</evidence>
<reference evidence="1 2" key="1">
    <citation type="journal article" date="2015" name="Fungal Genet. Biol.">
        <title>Evolution of novel wood decay mechanisms in Agaricales revealed by the genome sequences of Fistulina hepatica and Cylindrobasidium torrendii.</title>
        <authorList>
            <person name="Floudas D."/>
            <person name="Held B.W."/>
            <person name="Riley R."/>
            <person name="Nagy L.G."/>
            <person name="Koehler G."/>
            <person name="Ransdell A.S."/>
            <person name="Younus H."/>
            <person name="Chow J."/>
            <person name="Chiniquy J."/>
            <person name="Lipzen A."/>
            <person name="Tritt A."/>
            <person name="Sun H."/>
            <person name="Haridas S."/>
            <person name="LaButti K."/>
            <person name="Ohm R.A."/>
            <person name="Kues U."/>
            <person name="Blanchette R.A."/>
            <person name="Grigoriev I.V."/>
            <person name="Minto R.E."/>
            <person name="Hibbett D.S."/>
        </authorList>
    </citation>
    <scope>NUCLEOTIDE SEQUENCE [LARGE SCALE GENOMIC DNA]</scope>
    <source>
        <strain evidence="1 2">ATCC 64428</strain>
    </source>
</reference>
<feature type="non-terminal residue" evidence="1">
    <location>
        <position position="89"/>
    </location>
</feature>
<proteinExistence type="predicted"/>
<dbReference type="Proteomes" id="UP000054144">
    <property type="component" value="Unassembled WGS sequence"/>
</dbReference>
<dbReference type="OrthoDB" id="2687121at2759"/>
<dbReference type="AlphaFoldDB" id="A0A0D7A2K9"/>
<evidence type="ECO:0000313" key="2">
    <source>
        <dbReference type="Proteomes" id="UP000054144"/>
    </source>
</evidence>
<feature type="non-terminal residue" evidence="1">
    <location>
        <position position="1"/>
    </location>
</feature>
<gene>
    <name evidence="1" type="ORF">FISHEDRAFT_16944</name>
</gene>
<keyword evidence="2" id="KW-1185">Reference proteome</keyword>
<accession>A0A0D7A2K9</accession>
<evidence type="ECO:0000313" key="1">
    <source>
        <dbReference type="EMBL" id="KIY44609.1"/>
    </source>
</evidence>
<name>A0A0D7A2K9_9AGAR</name>
<organism evidence="1 2">
    <name type="scientific">Fistulina hepatica ATCC 64428</name>
    <dbReference type="NCBI Taxonomy" id="1128425"/>
    <lineage>
        <taxon>Eukaryota</taxon>
        <taxon>Fungi</taxon>
        <taxon>Dikarya</taxon>
        <taxon>Basidiomycota</taxon>
        <taxon>Agaricomycotina</taxon>
        <taxon>Agaricomycetes</taxon>
        <taxon>Agaricomycetidae</taxon>
        <taxon>Agaricales</taxon>
        <taxon>Fistulinaceae</taxon>
        <taxon>Fistulina</taxon>
    </lineage>
</organism>
<protein>
    <recommendedName>
        <fullName evidence="3">DUF659 domain-containing protein</fullName>
    </recommendedName>
</protein>